<dbReference type="AlphaFoldDB" id="A0A0F9LDC6"/>
<protein>
    <submittedName>
        <fullName evidence="1">Uncharacterized protein</fullName>
    </submittedName>
</protein>
<evidence type="ECO:0000313" key="1">
    <source>
        <dbReference type="EMBL" id="KKM62230.1"/>
    </source>
</evidence>
<reference evidence="1" key="1">
    <citation type="journal article" date="2015" name="Nature">
        <title>Complex archaea that bridge the gap between prokaryotes and eukaryotes.</title>
        <authorList>
            <person name="Spang A."/>
            <person name="Saw J.H."/>
            <person name="Jorgensen S.L."/>
            <person name="Zaremba-Niedzwiedzka K."/>
            <person name="Martijn J."/>
            <person name="Lind A.E."/>
            <person name="van Eijk R."/>
            <person name="Schleper C."/>
            <person name="Guy L."/>
            <person name="Ettema T.J."/>
        </authorList>
    </citation>
    <scope>NUCLEOTIDE SEQUENCE</scope>
</reference>
<organism evidence="1">
    <name type="scientific">marine sediment metagenome</name>
    <dbReference type="NCBI Taxonomy" id="412755"/>
    <lineage>
        <taxon>unclassified sequences</taxon>
        <taxon>metagenomes</taxon>
        <taxon>ecological metagenomes</taxon>
    </lineage>
</organism>
<accession>A0A0F9LDC6</accession>
<sequence>MTHAQKMYNSGLIPTRRQQILSMLIEARIKGDLFWVYENPVTRIKYPVSGGFRPTWAFRGQFMGGDCGARRFRELRADHKPSDMPKNEWIFKKNHVFKDWDSVKGIMRTHTIVIYRIKMTQGEALAYDWTEAFKLPFNWVYKELKGQLSLL</sequence>
<proteinExistence type="predicted"/>
<comment type="caution">
    <text evidence="1">The sequence shown here is derived from an EMBL/GenBank/DDBJ whole genome shotgun (WGS) entry which is preliminary data.</text>
</comment>
<name>A0A0F9LDC6_9ZZZZ</name>
<gene>
    <name evidence="1" type="ORF">LCGC14_1523810</name>
</gene>
<dbReference type="EMBL" id="LAZR01011341">
    <property type="protein sequence ID" value="KKM62230.1"/>
    <property type="molecule type" value="Genomic_DNA"/>
</dbReference>